<evidence type="ECO:0000313" key="3">
    <source>
        <dbReference type="EMBL" id="GAA3547971.1"/>
    </source>
</evidence>
<dbReference type="EMBL" id="BAAAZN010000006">
    <property type="protein sequence ID" value="GAA3547971.1"/>
    <property type="molecule type" value="Genomic_DNA"/>
</dbReference>
<keyword evidence="4" id="KW-1185">Reference proteome</keyword>
<dbReference type="InterPro" id="IPR050791">
    <property type="entry name" value="Aldo-Keto_reductase"/>
</dbReference>
<dbReference type="PANTHER" id="PTHR43625">
    <property type="entry name" value="AFLATOXIN B1 ALDEHYDE REDUCTASE"/>
    <property type="match status" value="1"/>
</dbReference>
<dbReference type="InterPro" id="IPR023210">
    <property type="entry name" value="NADP_OxRdtase_dom"/>
</dbReference>
<dbReference type="Proteomes" id="UP001500689">
    <property type="component" value="Unassembled WGS sequence"/>
</dbReference>
<reference evidence="4" key="1">
    <citation type="journal article" date="2019" name="Int. J. Syst. Evol. Microbiol.">
        <title>The Global Catalogue of Microorganisms (GCM) 10K type strain sequencing project: providing services to taxonomists for standard genome sequencing and annotation.</title>
        <authorList>
            <consortium name="The Broad Institute Genomics Platform"/>
            <consortium name="The Broad Institute Genome Sequencing Center for Infectious Disease"/>
            <person name="Wu L."/>
            <person name="Ma J."/>
        </authorList>
    </citation>
    <scope>NUCLEOTIDE SEQUENCE [LARGE SCALE GENOMIC DNA]</scope>
    <source>
        <strain evidence="4">JCM 16898</strain>
    </source>
</reference>
<accession>A0ABP6WD72</accession>
<dbReference type="PANTHER" id="PTHR43625:SF40">
    <property type="entry name" value="ALDO-KETO REDUCTASE YAKC [NADP(+)]"/>
    <property type="match status" value="1"/>
</dbReference>
<keyword evidence="1" id="KW-0560">Oxidoreductase</keyword>
<name>A0ABP6WD72_9PSEU</name>
<comment type="caution">
    <text evidence="3">The sequence shown here is derived from an EMBL/GenBank/DDBJ whole genome shotgun (WGS) entry which is preliminary data.</text>
</comment>
<dbReference type="Gene3D" id="3.20.20.100">
    <property type="entry name" value="NADP-dependent oxidoreductase domain"/>
    <property type="match status" value="1"/>
</dbReference>
<organism evidence="3 4">
    <name type="scientific">Amycolatopsis ultiminotia</name>
    <dbReference type="NCBI Taxonomy" id="543629"/>
    <lineage>
        <taxon>Bacteria</taxon>
        <taxon>Bacillati</taxon>
        <taxon>Actinomycetota</taxon>
        <taxon>Actinomycetes</taxon>
        <taxon>Pseudonocardiales</taxon>
        <taxon>Pseudonocardiaceae</taxon>
        <taxon>Amycolatopsis</taxon>
    </lineage>
</organism>
<dbReference type="RefSeq" id="WP_344860879.1">
    <property type="nucleotide sequence ID" value="NZ_BAAAZN010000006.1"/>
</dbReference>
<dbReference type="Pfam" id="PF00248">
    <property type="entry name" value="Aldo_ket_red"/>
    <property type="match status" value="1"/>
</dbReference>
<proteinExistence type="predicted"/>
<evidence type="ECO:0000259" key="2">
    <source>
        <dbReference type="Pfam" id="PF00248"/>
    </source>
</evidence>
<feature type="domain" description="NADP-dependent oxidoreductase" evidence="2">
    <location>
        <begin position="17"/>
        <end position="306"/>
    </location>
</feature>
<sequence length="328" mass="35325">MPLHTRALGTQGLHVAELGLGCMGMSAMYGGATETQARSVLHRALDLGVTMLDTSNAYGPYTNEELLGRVIAGRHDEVVIATKFGAAIPGAQAAHGDPDTVRRSCDGSLKRLGVDHLDLYYQHRVDFTVPVEETFGALAELVTAGKVRYLGISEASTDRIRRAHAVHPLTAVQTEYSLWSRDLEASILPTLRELGIGLVPYSPLGRGFLTGTITSTGNLADDDVRKVRLPRFQDENIQHNLRLLESVKTVAARRNATPGQIALAWVLAQGDDVVPIPGTRRIGYLEENVAAAELTLSEEDLRELEAAFPPGVAAGDRYDPAAASLIES</sequence>
<evidence type="ECO:0000313" key="4">
    <source>
        <dbReference type="Proteomes" id="UP001500689"/>
    </source>
</evidence>
<dbReference type="CDD" id="cd19076">
    <property type="entry name" value="AKR_AKR13A_13D"/>
    <property type="match status" value="1"/>
</dbReference>
<dbReference type="InterPro" id="IPR036812">
    <property type="entry name" value="NAD(P)_OxRdtase_dom_sf"/>
</dbReference>
<protein>
    <submittedName>
        <fullName evidence="3">Aldo/keto reductase</fullName>
    </submittedName>
</protein>
<dbReference type="SUPFAM" id="SSF51430">
    <property type="entry name" value="NAD(P)-linked oxidoreductase"/>
    <property type="match status" value="1"/>
</dbReference>
<gene>
    <name evidence="3" type="ORF">GCM10022222_34470</name>
</gene>
<evidence type="ECO:0000256" key="1">
    <source>
        <dbReference type="ARBA" id="ARBA00023002"/>
    </source>
</evidence>